<evidence type="ECO:0000313" key="1">
    <source>
        <dbReference type="Proteomes" id="UP000035642"/>
    </source>
</evidence>
<reference evidence="2" key="2">
    <citation type="submission" date="2017-02" db="UniProtKB">
        <authorList>
            <consortium name="WormBaseParasite"/>
        </authorList>
    </citation>
    <scope>IDENTIFICATION</scope>
</reference>
<protein>
    <submittedName>
        <fullName evidence="2">ATP synthase subunit e, mitochondrial</fullName>
    </submittedName>
</protein>
<dbReference type="AlphaFoldDB" id="A0A0K0DQF9"/>
<dbReference type="WBParaSite" id="ACAC_0001399801-mRNA-1">
    <property type="protein sequence ID" value="ACAC_0001399801-mRNA-1"/>
    <property type="gene ID" value="ACAC_0001399801"/>
</dbReference>
<reference evidence="1" key="1">
    <citation type="submission" date="2012-09" db="EMBL/GenBank/DDBJ databases">
        <authorList>
            <person name="Martin A.A."/>
        </authorList>
    </citation>
    <scope>NUCLEOTIDE SEQUENCE</scope>
</reference>
<organism evidence="1 2">
    <name type="scientific">Angiostrongylus cantonensis</name>
    <name type="common">Rat lungworm</name>
    <dbReference type="NCBI Taxonomy" id="6313"/>
    <lineage>
        <taxon>Eukaryota</taxon>
        <taxon>Metazoa</taxon>
        <taxon>Ecdysozoa</taxon>
        <taxon>Nematoda</taxon>
        <taxon>Chromadorea</taxon>
        <taxon>Rhabditida</taxon>
        <taxon>Rhabditina</taxon>
        <taxon>Rhabditomorpha</taxon>
        <taxon>Strongyloidea</taxon>
        <taxon>Metastrongylidae</taxon>
        <taxon>Angiostrongylus</taxon>
    </lineage>
</organism>
<dbReference type="Proteomes" id="UP000035642">
    <property type="component" value="Unassembled WGS sequence"/>
</dbReference>
<proteinExistence type="predicted"/>
<accession>A0A0K0DQF9</accession>
<evidence type="ECO:0000313" key="2">
    <source>
        <dbReference type="WBParaSite" id="ACAC_0001399801-mRNA-1"/>
    </source>
</evidence>
<name>A0A0K0DQF9_ANGCA</name>
<keyword evidence="1" id="KW-1185">Reference proteome</keyword>
<sequence>MFFYGTREQHVFPSSASSSMIYTRALGNHQFRTAAGLFSAAGLIRTTAGIHEEREAAAKKKSTAQCKFAELFYNHPN</sequence>